<accession>A0A4V3B8D9</accession>
<dbReference type="RefSeq" id="WP_133397903.1">
    <property type="nucleotide sequence ID" value="NZ_SNAA01000021.1"/>
</dbReference>
<name>A0A4V3B8D9_9RHOB</name>
<comment type="caution">
    <text evidence="1">The sequence shown here is derived from an EMBL/GenBank/DDBJ whole genome shotgun (WGS) entry which is preliminary data.</text>
</comment>
<evidence type="ECO:0000313" key="2">
    <source>
        <dbReference type="Proteomes" id="UP000295701"/>
    </source>
</evidence>
<keyword evidence="2" id="KW-1185">Reference proteome</keyword>
<sequence length="79" mass="8246">MGTFRARFAGSDWIVSKTTFAGGGSGKLVAEELGGRGYVSLNLYRLPDGRALLRPCEMSEAWVTAFVLGAVPIANGPAG</sequence>
<dbReference type="OrthoDB" id="1189996at2"/>
<evidence type="ECO:0000313" key="1">
    <source>
        <dbReference type="EMBL" id="TDL75209.1"/>
    </source>
</evidence>
<proteinExistence type="predicted"/>
<reference evidence="1 2" key="1">
    <citation type="submission" date="2019-03" db="EMBL/GenBank/DDBJ databases">
        <title>Primorskyibacter sp. SS33 isolated from sediments.</title>
        <authorList>
            <person name="Xunke S."/>
        </authorList>
    </citation>
    <scope>NUCLEOTIDE SEQUENCE [LARGE SCALE GENOMIC DNA]</scope>
    <source>
        <strain evidence="1 2">SS33</strain>
    </source>
</reference>
<protein>
    <submittedName>
        <fullName evidence="1">Uncharacterized protein</fullName>
    </submittedName>
</protein>
<organism evidence="1 2">
    <name type="scientific">Palleronia sediminis</name>
    <dbReference type="NCBI Taxonomy" id="2547833"/>
    <lineage>
        <taxon>Bacteria</taxon>
        <taxon>Pseudomonadati</taxon>
        <taxon>Pseudomonadota</taxon>
        <taxon>Alphaproteobacteria</taxon>
        <taxon>Rhodobacterales</taxon>
        <taxon>Roseobacteraceae</taxon>
        <taxon>Palleronia</taxon>
    </lineage>
</organism>
<dbReference type="EMBL" id="SNAA01000021">
    <property type="protein sequence ID" value="TDL75209.1"/>
    <property type="molecule type" value="Genomic_DNA"/>
</dbReference>
<dbReference type="AlphaFoldDB" id="A0A4V3B8D9"/>
<gene>
    <name evidence="1" type="ORF">E2L08_14945</name>
</gene>
<dbReference type="Proteomes" id="UP000295701">
    <property type="component" value="Unassembled WGS sequence"/>
</dbReference>